<sequence length="395" mass="44608">MHKLIKLCLFVSVIVSLYYASATLSQTKKKKSKKEKDNKVKLSKTNVADRGLISENVKPSDIVENHAKYCETEKNTRNFNAGNVLGYVTPWNSHGYDVAKTFAKFSMISPVWLQIRRKAKGKYQVTGTHDIDKGWVKDVRKTNPDAQILPRVLFDQWSLSDYKSLFSSETEIEAMAAEMVNVLMNNNMDGAVIELWMQKPAQKSNEIIHVMSHMSGAFRDRDLTIVFVIPPPNNLESEAASTSISRKHFEKLVPLVDAFSLMTYDYSVGLGKTGPNAPIEWMEKCVKKLDPEAKYRTKILLGLNFYGYGYTSGGTEPILGTQFVKTLQEFPSKVIWNKESKEHFVAQDLPNNQQAIIAYPTLLSISSRVELAKKLGTGLAIWELGQGLDFFYDLL</sequence>
<reference evidence="4" key="4">
    <citation type="submission" date="2025-09" db="UniProtKB">
        <authorList>
            <consortium name="Ensembl"/>
        </authorList>
    </citation>
    <scope>IDENTIFICATION</scope>
</reference>
<dbReference type="GeneID" id="100182328"/>
<dbReference type="HOGENOM" id="CLU_035132_2_0_1"/>
<evidence type="ECO:0000259" key="3">
    <source>
        <dbReference type="PROSITE" id="PS51910"/>
    </source>
</evidence>
<dbReference type="Gene3D" id="3.20.20.80">
    <property type="entry name" value="Glycosidases"/>
    <property type="match status" value="1"/>
</dbReference>
<dbReference type="OrthoDB" id="10254444at2759"/>
<feature type="domain" description="GH18" evidence="3">
    <location>
        <begin position="82"/>
        <end position="395"/>
    </location>
</feature>
<evidence type="ECO:0000313" key="5">
    <source>
        <dbReference type="Proteomes" id="UP000008144"/>
    </source>
</evidence>
<dbReference type="KEGG" id="cin:100182328"/>
<dbReference type="EMBL" id="EAAA01001036">
    <property type="status" value="NOT_ANNOTATED_CDS"/>
    <property type="molecule type" value="Genomic_DNA"/>
</dbReference>
<dbReference type="GO" id="GO:0005975">
    <property type="term" value="P:carbohydrate metabolic process"/>
    <property type="evidence" value="ECO:0007669"/>
    <property type="project" value="InterPro"/>
</dbReference>
<evidence type="ECO:0000256" key="2">
    <source>
        <dbReference type="ARBA" id="ARBA00040976"/>
    </source>
</evidence>
<dbReference type="GO" id="GO:0070492">
    <property type="term" value="F:oligosaccharide binding"/>
    <property type="evidence" value="ECO:0000318"/>
    <property type="project" value="GO_Central"/>
</dbReference>
<dbReference type="OMA" id="YSINERI"/>
<reference evidence="5" key="1">
    <citation type="journal article" date="2002" name="Science">
        <title>The draft genome of Ciona intestinalis: insights into chordate and vertebrate origins.</title>
        <authorList>
            <person name="Dehal P."/>
            <person name="Satou Y."/>
            <person name="Campbell R.K."/>
            <person name="Chapman J."/>
            <person name="Degnan B."/>
            <person name="De Tomaso A."/>
            <person name="Davidson B."/>
            <person name="Di Gregorio A."/>
            <person name="Gelpke M."/>
            <person name="Goodstein D.M."/>
            <person name="Harafuji N."/>
            <person name="Hastings K.E."/>
            <person name="Ho I."/>
            <person name="Hotta K."/>
            <person name="Huang W."/>
            <person name="Kawashima T."/>
            <person name="Lemaire P."/>
            <person name="Martinez D."/>
            <person name="Meinertzhagen I.A."/>
            <person name="Necula S."/>
            <person name="Nonaka M."/>
            <person name="Putnam N."/>
            <person name="Rash S."/>
            <person name="Saiga H."/>
            <person name="Satake M."/>
            <person name="Terry A."/>
            <person name="Yamada L."/>
            <person name="Wang H.G."/>
            <person name="Awazu S."/>
            <person name="Azumi K."/>
            <person name="Boore J."/>
            <person name="Branno M."/>
            <person name="Chin-Bow S."/>
            <person name="DeSantis R."/>
            <person name="Doyle S."/>
            <person name="Francino P."/>
            <person name="Keys D.N."/>
            <person name="Haga S."/>
            <person name="Hayashi H."/>
            <person name="Hino K."/>
            <person name="Imai K.S."/>
            <person name="Inaba K."/>
            <person name="Kano S."/>
            <person name="Kobayashi K."/>
            <person name="Kobayashi M."/>
            <person name="Lee B.I."/>
            <person name="Makabe K.W."/>
            <person name="Manohar C."/>
            <person name="Matassi G."/>
            <person name="Medina M."/>
            <person name="Mochizuki Y."/>
            <person name="Mount S."/>
            <person name="Morishita T."/>
            <person name="Miura S."/>
            <person name="Nakayama A."/>
            <person name="Nishizaka S."/>
            <person name="Nomoto H."/>
            <person name="Ohta F."/>
            <person name="Oishi K."/>
            <person name="Rigoutsos I."/>
            <person name="Sano M."/>
            <person name="Sasaki A."/>
            <person name="Sasakura Y."/>
            <person name="Shoguchi E."/>
            <person name="Shin-i T."/>
            <person name="Spagnuolo A."/>
            <person name="Stainier D."/>
            <person name="Suzuki M.M."/>
            <person name="Tassy O."/>
            <person name="Takatori N."/>
            <person name="Tokuoka M."/>
            <person name="Yagi K."/>
            <person name="Yoshizaki F."/>
            <person name="Wada S."/>
            <person name="Zhang C."/>
            <person name="Hyatt P.D."/>
            <person name="Larimer F."/>
            <person name="Detter C."/>
            <person name="Doggett N."/>
            <person name="Glavina T."/>
            <person name="Hawkins T."/>
            <person name="Richardson P."/>
            <person name="Lucas S."/>
            <person name="Kohara Y."/>
            <person name="Levine M."/>
            <person name="Satoh N."/>
            <person name="Rokhsar D.S."/>
        </authorList>
    </citation>
    <scope>NUCLEOTIDE SEQUENCE [LARGE SCALE GENOMIC DNA]</scope>
</reference>
<dbReference type="PANTHER" id="PTHR46066">
    <property type="entry name" value="CHITINASE DOMAIN-CONTAINING PROTEIN 1 FAMILY MEMBER"/>
    <property type="match status" value="1"/>
</dbReference>
<dbReference type="SUPFAM" id="SSF51445">
    <property type="entry name" value="(Trans)glycosidases"/>
    <property type="match status" value="1"/>
</dbReference>
<dbReference type="InterPro" id="IPR029070">
    <property type="entry name" value="Chitinase_insertion_sf"/>
</dbReference>
<dbReference type="Ensembl" id="ENSCINT00000004865.3">
    <property type="protein sequence ID" value="ENSCINP00000004865.3"/>
    <property type="gene ID" value="ENSCING00000002374.3"/>
</dbReference>
<gene>
    <name evidence="4" type="primary">LOC100182328</name>
</gene>
<evidence type="ECO:0000313" key="4">
    <source>
        <dbReference type="Ensembl" id="ENSCINP00000004865.3"/>
    </source>
</evidence>
<dbReference type="GO" id="GO:0008061">
    <property type="term" value="F:chitin binding"/>
    <property type="evidence" value="ECO:0007669"/>
    <property type="project" value="InterPro"/>
</dbReference>
<dbReference type="FunCoup" id="F6R012">
    <property type="interactions" value="347"/>
</dbReference>
<dbReference type="RefSeq" id="XP_002131865.1">
    <property type="nucleotide sequence ID" value="XM_002131829.3"/>
</dbReference>
<organism evidence="4 5">
    <name type="scientific">Ciona intestinalis</name>
    <name type="common">Transparent sea squirt</name>
    <name type="synonym">Ascidia intestinalis</name>
    <dbReference type="NCBI Taxonomy" id="7719"/>
    <lineage>
        <taxon>Eukaryota</taxon>
        <taxon>Metazoa</taxon>
        <taxon>Chordata</taxon>
        <taxon>Tunicata</taxon>
        <taxon>Ascidiacea</taxon>
        <taxon>Phlebobranchia</taxon>
        <taxon>Cionidae</taxon>
        <taxon>Ciona</taxon>
    </lineage>
</organism>
<dbReference type="STRING" id="7719.ENSCINP00000004865"/>
<dbReference type="Pfam" id="PF00704">
    <property type="entry name" value="Glyco_hydro_18"/>
    <property type="match status" value="1"/>
</dbReference>
<name>F6R012_CIOIN</name>
<dbReference type="InterPro" id="IPR001223">
    <property type="entry name" value="Glyco_hydro18_cat"/>
</dbReference>
<accession>A0A1W2WNG8</accession>
<dbReference type="GeneTree" id="ENSGT00390000012069"/>
<dbReference type="FunFam" id="3.20.20.80:FF:000028">
    <property type="entry name" value="Chitinase domain-containing protein 1"/>
    <property type="match status" value="1"/>
</dbReference>
<accession>F6R012</accession>
<comment type="similarity">
    <text evidence="1">Belongs to the glycosyl hydrolase 18 family.</text>
</comment>
<dbReference type="PROSITE" id="PS51910">
    <property type="entry name" value="GH18_2"/>
    <property type="match status" value="1"/>
</dbReference>
<keyword evidence="5" id="KW-1185">Reference proteome</keyword>
<dbReference type="GO" id="GO:0012505">
    <property type="term" value="C:endomembrane system"/>
    <property type="evidence" value="ECO:0000318"/>
    <property type="project" value="GO_Central"/>
</dbReference>
<protein>
    <recommendedName>
        <fullName evidence="2">Chitinase domain-containing protein 1</fullName>
    </recommendedName>
</protein>
<dbReference type="CDD" id="cd02876">
    <property type="entry name" value="GH18_SI-CLP"/>
    <property type="match status" value="1"/>
</dbReference>
<reference evidence="4" key="3">
    <citation type="submission" date="2025-08" db="UniProtKB">
        <authorList>
            <consortium name="Ensembl"/>
        </authorList>
    </citation>
    <scope>IDENTIFICATION</scope>
</reference>
<dbReference type="Gene3D" id="3.10.50.10">
    <property type="match status" value="1"/>
</dbReference>
<dbReference type="AlphaFoldDB" id="F6R012"/>
<dbReference type="InParanoid" id="F6R012"/>
<evidence type="ECO:0000256" key="1">
    <source>
        <dbReference type="ARBA" id="ARBA00009336"/>
    </source>
</evidence>
<dbReference type="SMART" id="SM00636">
    <property type="entry name" value="Glyco_18"/>
    <property type="match status" value="1"/>
</dbReference>
<reference evidence="4" key="2">
    <citation type="journal article" date="2008" name="Genome Biol.">
        <title>Improved genome assembly and evidence-based global gene model set for the chordate Ciona intestinalis: new insight into intron and operon populations.</title>
        <authorList>
            <person name="Satou Y."/>
            <person name="Mineta K."/>
            <person name="Ogasawara M."/>
            <person name="Sasakura Y."/>
            <person name="Shoguchi E."/>
            <person name="Ueno K."/>
            <person name="Yamada L."/>
            <person name="Matsumoto J."/>
            <person name="Wasserscheid J."/>
            <person name="Dewar K."/>
            <person name="Wiley G.B."/>
            <person name="Macmil S.L."/>
            <person name="Roe B.A."/>
            <person name="Zeller R.W."/>
            <person name="Hastings K.E."/>
            <person name="Lemaire P."/>
            <person name="Lindquist E."/>
            <person name="Endo T."/>
            <person name="Hotta K."/>
            <person name="Inaba K."/>
        </authorList>
    </citation>
    <scope>NUCLEOTIDE SEQUENCE [LARGE SCALE GENOMIC DNA]</scope>
    <source>
        <strain evidence="4">wild type</strain>
    </source>
</reference>
<dbReference type="InterPro" id="IPR011583">
    <property type="entry name" value="Chitinase_II/V-like_cat"/>
</dbReference>
<proteinExistence type="inferred from homology"/>
<dbReference type="Proteomes" id="UP000008144">
    <property type="component" value="Chromosome 12"/>
</dbReference>
<dbReference type="PANTHER" id="PTHR46066:SF2">
    <property type="entry name" value="CHITINASE DOMAIN-CONTAINING PROTEIN 1"/>
    <property type="match status" value="1"/>
</dbReference>
<dbReference type="InterPro" id="IPR017853">
    <property type="entry name" value="GH"/>
</dbReference>